<dbReference type="Proteomes" id="UP000499080">
    <property type="component" value="Unassembled WGS sequence"/>
</dbReference>
<sequence>MEKDNQRDWDSKIKETERKLNNTVNKTLGKTPFEILYGYVPRFKDGILRLFADEEHEVWNDLEKLQLEAREKIAKGQEKMKAYYDEKKSGTLLFYKGEIVVVRRNPKATSESTKTQPQYRGPMVVTEILPSDTYRISQLEPSNSRLYATRLTSVS</sequence>
<comment type="caution">
    <text evidence="1">The sequence shown here is derived from an EMBL/GenBank/DDBJ whole genome shotgun (WGS) entry which is preliminary data.</text>
</comment>
<dbReference type="OrthoDB" id="6511622at2759"/>
<name>A0A4Y2SZS6_ARAVE</name>
<dbReference type="GO" id="GO:0003676">
    <property type="term" value="F:nucleic acid binding"/>
    <property type="evidence" value="ECO:0007669"/>
    <property type="project" value="InterPro"/>
</dbReference>
<gene>
    <name evidence="1" type="ORF">AVEN_126604_1</name>
</gene>
<organism evidence="1 2">
    <name type="scientific">Araneus ventricosus</name>
    <name type="common">Orbweaver spider</name>
    <name type="synonym">Epeira ventricosa</name>
    <dbReference type="NCBI Taxonomy" id="182803"/>
    <lineage>
        <taxon>Eukaryota</taxon>
        <taxon>Metazoa</taxon>
        <taxon>Ecdysozoa</taxon>
        <taxon>Arthropoda</taxon>
        <taxon>Chelicerata</taxon>
        <taxon>Arachnida</taxon>
        <taxon>Araneae</taxon>
        <taxon>Araneomorphae</taxon>
        <taxon>Entelegynae</taxon>
        <taxon>Araneoidea</taxon>
        <taxon>Araneidae</taxon>
        <taxon>Araneus</taxon>
    </lineage>
</organism>
<evidence type="ECO:0000313" key="2">
    <source>
        <dbReference type="Proteomes" id="UP000499080"/>
    </source>
</evidence>
<dbReference type="EMBL" id="BGPR01024823">
    <property type="protein sequence ID" value="GBN93173.1"/>
    <property type="molecule type" value="Genomic_DNA"/>
</dbReference>
<evidence type="ECO:0000313" key="1">
    <source>
        <dbReference type="EMBL" id="GBN93173.1"/>
    </source>
</evidence>
<dbReference type="Gene3D" id="3.30.420.10">
    <property type="entry name" value="Ribonuclease H-like superfamily/Ribonuclease H"/>
    <property type="match status" value="1"/>
</dbReference>
<protein>
    <submittedName>
        <fullName evidence="1">Uncharacterized protein</fullName>
    </submittedName>
</protein>
<reference evidence="1 2" key="1">
    <citation type="journal article" date="2019" name="Sci. Rep.">
        <title>Orb-weaving spider Araneus ventricosus genome elucidates the spidroin gene catalogue.</title>
        <authorList>
            <person name="Kono N."/>
            <person name="Nakamura H."/>
            <person name="Ohtoshi R."/>
            <person name="Moran D.A.P."/>
            <person name="Shinohara A."/>
            <person name="Yoshida Y."/>
            <person name="Fujiwara M."/>
            <person name="Mori M."/>
            <person name="Tomita M."/>
            <person name="Arakawa K."/>
        </authorList>
    </citation>
    <scope>NUCLEOTIDE SEQUENCE [LARGE SCALE GENOMIC DNA]</scope>
</reference>
<dbReference type="AlphaFoldDB" id="A0A4Y2SZS6"/>
<keyword evidence="2" id="KW-1185">Reference proteome</keyword>
<accession>A0A4Y2SZS6</accession>
<proteinExistence type="predicted"/>
<dbReference type="InterPro" id="IPR036397">
    <property type="entry name" value="RNaseH_sf"/>
</dbReference>